<dbReference type="PANTHER" id="PTHR43162">
    <property type="match status" value="1"/>
</dbReference>
<dbReference type="InterPro" id="IPR051604">
    <property type="entry name" value="Ergot_Alk_Oxidoreductase"/>
</dbReference>
<dbReference type="Proteomes" id="UP000307602">
    <property type="component" value="Unassembled WGS sequence"/>
</dbReference>
<evidence type="ECO:0000259" key="1">
    <source>
        <dbReference type="Pfam" id="PF05368"/>
    </source>
</evidence>
<dbReference type="AlphaFoldDB" id="A0A4S1DXU0"/>
<dbReference type="PANTHER" id="PTHR43162:SF1">
    <property type="entry name" value="PRESTALK A DIFFERENTIATION PROTEIN A"/>
    <property type="match status" value="1"/>
</dbReference>
<keyword evidence="3" id="KW-1185">Reference proteome</keyword>
<name>A0A4S1DXU0_9FLAO</name>
<dbReference type="InterPro" id="IPR008030">
    <property type="entry name" value="NmrA-like"/>
</dbReference>
<feature type="domain" description="NmrA-like" evidence="1">
    <location>
        <begin position="10"/>
        <end position="269"/>
    </location>
</feature>
<dbReference type="OrthoDB" id="2149806at2"/>
<comment type="caution">
    <text evidence="2">The sequence shown here is derived from an EMBL/GenBank/DDBJ whole genome shotgun (WGS) entry which is preliminary data.</text>
</comment>
<dbReference type="EMBL" id="SRSO01000010">
    <property type="protein sequence ID" value="TGV02909.1"/>
    <property type="molecule type" value="Genomic_DNA"/>
</dbReference>
<organism evidence="2 3">
    <name type="scientific">Flavivirga rizhaonensis</name>
    <dbReference type="NCBI Taxonomy" id="2559571"/>
    <lineage>
        <taxon>Bacteria</taxon>
        <taxon>Pseudomonadati</taxon>
        <taxon>Bacteroidota</taxon>
        <taxon>Flavobacteriia</taxon>
        <taxon>Flavobacteriales</taxon>
        <taxon>Flavobacteriaceae</taxon>
        <taxon>Flavivirga</taxon>
    </lineage>
</organism>
<sequence>MINQNNKIMKIVIGAAAGNVGSRIAKKVSAANHSVALLGNRLHALENLNIPNSSSYEVDMSDVEQVVTHTKGADALFWLVPPALGVSSLKEWYDDVIAAGVAAIKENKIPRVVVLSSLGAGASDNLGTVTYVGNMEKAFKEVASNVVFLRPGYFMENFLLQKNDILKNGYFSFPYATDHDIPFVSADDIGDMAAEYLMDARWAGQWTRNIMGPSNITLKEAADIFSAELQQEIVYKQVSYDEIKNQFAQFGANDTVQKELVELYMALGDPNGAYATPRTFEAHTPTTLGDVIRNKFISKK</sequence>
<accession>A0A4S1DXU0</accession>
<evidence type="ECO:0000313" key="3">
    <source>
        <dbReference type="Proteomes" id="UP000307602"/>
    </source>
</evidence>
<dbReference type="SUPFAM" id="SSF51735">
    <property type="entry name" value="NAD(P)-binding Rossmann-fold domains"/>
    <property type="match status" value="1"/>
</dbReference>
<protein>
    <recommendedName>
        <fullName evidence="1">NmrA-like domain-containing protein</fullName>
    </recommendedName>
</protein>
<dbReference type="Gene3D" id="3.40.50.720">
    <property type="entry name" value="NAD(P)-binding Rossmann-like Domain"/>
    <property type="match status" value="1"/>
</dbReference>
<gene>
    <name evidence="2" type="ORF">EM932_09350</name>
</gene>
<proteinExistence type="predicted"/>
<dbReference type="Gene3D" id="3.90.25.10">
    <property type="entry name" value="UDP-galactose 4-epimerase, domain 1"/>
    <property type="match status" value="1"/>
</dbReference>
<dbReference type="Pfam" id="PF05368">
    <property type="entry name" value="NmrA"/>
    <property type="match status" value="1"/>
</dbReference>
<evidence type="ECO:0000313" key="2">
    <source>
        <dbReference type="EMBL" id="TGV02909.1"/>
    </source>
</evidence>
<dbReference type="InterPro" id="IPR036291">
    <property type="entry name" value="NAD(P)-bd_dom_sf"/>
</dbReference>
<reference evidence="2 3" key="1">
    <citation type="submission" date="2019-04" db="EMBL/GenBank/DDBJ databases">
        <authorList>
            <person name="Liu A."/>
        </authorList>
    </citation>
    <scope>NUCLEOTIDE SEQUENCE [LARGE SCALE GENOMIC DNA]</scope>
    <source>
        <strain evidence="2 3">RZ03</strain>
    </source>
</reference>